<reference evidence="3" key="1">
    <citation type="submission" date="2016-10" db="EMBL/GenBank/DDBJ databases">
        <authorList>
            <person name="Varghese N."/>
            <person name="Submissions S."/>
        </authorList>
    </citation>
    <scope>NUCLEOTIDE SEQUENCE [LARGE SCALE GENOMIC DNA]</scope>
    <source>
        <strain evidence="3">DSM 217</strain>
    </source>
</reference>
<name>A0A1H2U873_THIRO</name>
<evidence type="ECO:0000313" key="2">
    <source>
        <dbReference type="EMBL" id="SDW52351.1"/>
    </source>
</evidence>
<accession>A0A1H2U873</accession>
<proteinExistence type="predicted"/>
<dbReference type="RefSeq" id="WP_093029523.1">
    <property type="nucleotide sequence ID" value="NZ_FNNZ01000005.1"/>
</dbReference>
<evidence type="ECO:0000313" key="3">
    <source>
        <dbReference type="Proteomes" id="UP000198816"/>
    </source>
</evidence>
<sequence>MPMMKKIPTAIVTAATILLSACATSDYDSGQGSSTLRQATGAAESACMAAVNGNYGGNVRSVRVASSEYSEANSVVMVDAAGVRGGSTTERWRCLVSNDGTVQELTVVQ</sequence>
<dbReference type="AlphaFoldDB" id="A0A1H2U873"/>
<protein>
    <submittedName>
        <fullName evidence="2">Uncharacterized protein</fullName>
    </submittedName>
</protein>
<dbReference type="PROSITE" id="PS51257">
    <property type="entry name" value="PROKAR_LIPOPROTEIN"/>
    <property type="match status" value="1"/>
</dbReference>
<feature type="signal peptide" evidence="1">
    <location>
        <begin position="1"/>
        <end position="23"/>
    </location>
</feature>
<keyword evidence="3" id="KW-1185">Reference proteome</keyword>
<evidence type="ECO:0000256" key="1">
    <source>
        <dbReference type="SAM" id="SignalP"/>
    </source>
</evidence>
<dbReference type="Proteomes" id="UP000198816">
    <property type="component" value="Unassembled WGS sequence"/>
</dbReference>
<dbReference type="EMBL" id="FNNZ01000005">
    <property type="protein sequence ID" value="SDW52351.1"/>
    <property type="molecule type" value="Genomic_DNA"/>
</dbReference>
<feature type="chain" id="PRO_5011656115" evidence="1">
    <location>
        <begin position="24"/>
        <end position="109"/>
    </location>
</feature>
<keyword evidence="1" id="KW-0732">Signal</keyword>
<gene>
    <name evidence="2" type="ORF">SAMN05421783_10510</name>
</gene>
<dbReference type="OrthoDB" id="964913at2"/>
<organism evidence="2 3">
    <name type="scientific">Thiocapsa roseopersicina</name>
    <dbReference type="NCBI Taxonomy" id="1058"/>
    <lineage>
        <taxon>Bacteria</taxon>
        <taxon>Pseudomonadati</taxon>
        <taxon>Pseudomonadota</taxon>
        <taxon>Gammaproteobacteria</taxon>
        <taxon>Chromatiales</taxon>
        <taxon>Chromatiaceae</taxon>
        <taxon>Thiocapsa</taxon>
    </lineage>
</organism>